<dbReference type="Gene3D" id="3.40.50.150">
    <property type="entry name" value="Vaccinia Virus protein VP39"/>
    <property type="match status" value="1"/>
</dbReference>
<evidence type="ECO:0000313" key="2">
    <source>
        <dbReference type="EMBL" id="AYV86732.1"/>
    </source>
</evidence>
<dbReference type="SUPFAM" id="SSF53335">
    <property type="entry name" value="S-adenosyl-L-methionine-dependent methyltransferases"/>
    <property type="match status" value="1"/>
</dbReference>
<evidence type="ECO:0000259" key="1">
    <source>
        <dbReference type="Pfam" id="PF08241"/>
    </source>
</evidence>
<dbReference type="InterPro" id="IPR029063">
    <property type="entry name" value="SAM-dependent_MTases_sf"/>
</dbReference>
<dbReference type="GO" id="GO:0008757">
    <property type="term" value="F:S-adenosylmethionine-dependent methyltransferase activity"/>
    <property type="evidence" value="ECO:0007669"/>
    <property type="project" value="InterPro"/>
</dbReference>
<feature type="domain" description="Methyltransferase type 11" evidence="1">
    <location>
        <begin position="199"/>
        <end position="317"/>
    </location>
</feature>
<dbReference type="Pfam" id="PF08241">
    <property type="entry name" value="Methyltransf_11"/>
    <property type="match status" value="1"/>
</dbReference>
<protein>
    <recommendedName>
        <fullName evidence="1">Methyltransferase type 11 domain-containing protein</fullName>
    </recommendedName>
</protein>
<dbReference type="PANTHER" id="PTHR43591">
    <property type="entry name" value="METHYLTRANSFERASE"/>
    <property type="match status" value="1"/>
</dbReference>
<dbReference type="CDD" id="cd02440">
    <property type="entry name" value="AdoMet_MTases"/>
    <property type="match status" value="1"/>
</dbReference>
<dbReference type="PANTHER" id="PTHR43591:SF110">
    <property type="entry name" value="RHODANESE DOMAIN-CONTAINING PROTEIN"/>
    <property type="match status" value="1"/>
</dbReference>
<proteinExistence type="predicted"/>
<dbReference type="EMBL" id="MK072513">
    <property type="protein sequence ID" value="AYV86732.1"/>
    <property type="molecule type" value="Genomic_DNA"/>
</dbReference>
<gene>
    <name evidence="2" type="ORF">Sylvanvirus7_30</name>
</gene>
<accession>A0A3G5AHP3</accession>
<sequence length="446" mass="52171">MNVLIPLVPVWTRYQLQYLKHSEYRPSDHHLHQRFKQILGSPLHNCINAQALLWKQFELVSNQPSRLSIEILKELRERMTTFIQAHQCDLRHPMYELIRYLDRRCKTDEEIYQDLRLFVTDMIRPLPESAQALNNEEGRSQSRVKDLAHHLSSCLNPPSTSTPLSTRFEDIRSVKSIHSIHSIKPIQSIQPTQSIQSFLDIGCGDGTITKAIAQLYHIPPQHAHGCDIYDVQKVDVTPSQELKELKEFEQSEQLKETSITFTLLQDTTSKNGEKVLPYESESFDVVFALMSFHHMKNVEATIQDLYRVLRPHGVLILREHDLYLPNLSVVLDVVHGLYDRVWNKHACDISFSDTYYAHYRSRDQWQRLLEQSRFVMCPSSPDRKDIYRVQLPAHKFQLGRYIHNPIVSYYGVYHKTKIHPISRIQDCNSNDHSISTQESHKRAKMN</sequence>
<dbReference type="InterPro" id="IPR013216">
    <property type="entry name" value="Methyltransf_11"/>
</dbReference>
<name>A0A3G5AHP3_9VIRU</name>
<reference evidence="2" key="1">
    <citation type="submission" date="2018-10" db="EMBL/GenBank/DDBJ databases">
        <title>Hidden diversity of soil giant viruses.</title>
        <authorList>
            <person name="Schulz F."/>
            <person name="Alteio L."/>
            <person name="Goudeau D."/>
            <person name="Ryan E.M."/>
            <person name="Malmstrom R.R."/>
            <person name="Blanchard J."/>
            <person name="Woyke T."/>
        </authorList>
    </citation>
    <scope>NUCLEOTIDE SEQUENCE</scope>
    <source>
        <strain evidence="2">SYV1</strain>
    </source>
</reference>
<organism evidence="2">
    <name type="scientific">Sylvanvirus sp</name>
    <dbReference type="NCBI Taxonomy" id="2487774"/>
    <lineage>
        <taxon>Viruses</taxon>
    </lineage>
</organism>